<sequence>MRSFSIVMFTVIVLVQSLFAAPAALSVRSEQTVAVTNDMKVVEAKIWGYGFPPSVVSQYAYNNGYTNWGTGCGTAWGCGCTPANYRPSCFATGCGYAGGYYSALNGLNTSFQRLYYLRQAELKSQVNQKDDDKQA</sequence>
<dbReference type="EMBL" id="GL883092">
    <property type="protein sequence ID" value="EGG11754.1"/>
    <property type="molecule type" value="Genomic_DNA"/>
</dbReference>
<reference evidence="3" key="1">
    <citation type="journal article" date="2011" name="Proc. Natl. Acad. Sci. U.S.A.">
        <title>Obligate biotrophy features unraveled by the genomic analysis of rust fungi.</title>
        <authorList>
            <person name="Duplessis S."/>
            <person name="Cuomo C.A."/>
            <person name="Lin Y.-C."/>
            <person name="Aerts A."/>
            <person name="Tisserant E."/>
            <person name="Veneault-Fourrey C."/>
            <person name="Joly D.L."/>
            <person name="Hacquard S."/>
            <person name="Amselem J."/>
            <person name="Cantarel B.L."/>
            <person name="Chiu R."/>
            <person name="Coutinho P.M."/>
            <person name="Feau N."/>
            <person name="Field M."/>
            <person name="Frey P."/>
            <person name="Gelhaye E."/>
            <person name="Goldberg J."/>
            <person name="Grabherr M.G."/>
            <person name="Kodira C.D."/>
            <person name="Kohler A."/>
            <person name="Kuees U."/>
            <person name="Lindquist E.A."/>
            <person name="Lucas S.M."/>
            <person name="Mago R."/>
            <person name="Mauceli E."/>
            <person name="Morin E."/>
            <person name="Murat C."/>
            <person name="Pangilinan J.L."/>
            <person name="Park R."/>
            <person name="Pearson M."/>
            <person name="Quesneville H."/>
            <person name="Rouhier N."/>
            <person name="Sakthikumar S."/>
            <person name="Salamov A.A."/>
            <person name="Schmutz J."/>
            <person name="Selles B."/>
            <person name="Shapiro H."/>
            <person name="Tanguay P."/>
            <person name="Tuskan G.A."/>
            <person name="Henrissat B."/>
            <person name="Van de Peer Y."/>
            <person name="Rouze P."/>
            <person name="Ellis J.G."/>
            <person name="Dodds P.N."/>
            <person name="Schein J.E."/>
            <person name="Zhong S."/>
            <person name="Hamelin R.C."/>
            <person name="Grigoriev I.V."/>
            <person name="Szabo L.J."/>
            <person name="Martin F."/>
        </authorList>
    </citation>
    <scope>NUCLEOTIDE SEQUENCE [LARGE SCALE GENOMIC DNA]</scope>
    <source>
        <strain evidence="3">98AG31 / pathotype 3-4-7</strain>
    </source>
</reference>
<feature type="chain" id="PRO_5003314869" evidence="1">
    <location>
        <begin position="21"/>
        <end position="135"/>
    </location>
</feature>
<dbReference type="AlphaFoldDB" id="F4R7N9"/>
<evidence type="ECO:0000256" key="1">
    <source>
        <dbReference type="SAM" id="SignalP"/>
    </source>
</evidence>
<evidence type="ECO:0000313" key="2">
    <source>
        <dbReference type="EMBL" id="EGG11754.1"/>
    </source>
</evidence>
<protein>
    <submittedName>
        <fullName evidence="2">Secreted protein</fullName>
    </submittedName>
</protein>
<keyword evidence="1" id="KW-0732">Signal</keyword>
<dbReference type="InParanoid" id="F4R7N9"/>
<dbReference type="OrthoDB" id="10531650at2759"/>
<dbReference type="Proteomes" id="UP000001072">
    <property type="component" value="Unassembled WGS sequence"/>
</dbReference>
<accession>F4R7N9</accession>
<dbReference type="VEuPathDB" id="FungiDB:MELLADRAFT_123709"/>
<dbReference type="HOGENOM" id="CLU_156020_0_0_1"/>
<name>F4R7N9_MELLP</name>
<dbReference type="GeneID" id="18926444"/>
<feature type="signal peptide" evidence="1">
    <location>
        <begin position="1"/>
        <end position="20"/>
    </location>
</feature>
<organism evidence="3">
    <name type="scientific">Melampsora larici-populina (strain 98AG31 / pathotype 3-4-7)</name>
    <name type="common">Poplar leaf rust fungus</name>
    <dbReference type="NCBI Taxonomy" id="747676"/>
    <lineage>
        <taxon>Eukaryota</taxon>
        <taxon>Fungi</taxon>
        <taxon>Dikarya</taxon>
        <taxon>Basidiomycota</taxon>
        <taxon>Pucciniomycotina</taxon>
        <taxon>Pucciniomycetes</taxon>
        <taxon>Pucciniales</taxon>
        <taxon>Melampsoraceae</taxon>
        <taxon>Melampsora</taxon>
    </lineage>
</organism>
<gene>
    <name evidence="2" type="ORF">MELLADRAFT_123709</name>
</gene>
<evidence type="ECO:0000313" key="3">
    <source>
        <dbReference type="Proteomes" id="UP000001072"/>
    </source>
</evidence>
<keyword evidence="3" id="KW-1185">Reference proteome</keyword>
<proteinExistence type="predicted"/>
<dbReference type="RefSeq" id="XP_007405389.1">
    <property type="nucleotide sequence ID" value="XM_007405327.1"/>
</dbReference>
<dbReference type="KEGG" id="mlr:MELLADRAFT_123709"/>